<protein>
    <submittedName>
        <fullName evidence="4">Molecular chaperone IbpA, HSP20 family</fullName>
    </submittedName>
</protein>
<name>A0A0S4N8T2_9BACT</name>
<dbReference type="AlphaFoldDB" id="A0A0S4N8T2"/>
<reference evidence="5" key="1">
    <citation type="submission" date="2015-11" db="EMBL/GenBank/DDBJ databases">
        <authorList>
            <person name="Varghese N."/>
        </authorList>
    </citation>
    <scope>NUCLEOTIDE SEQUENCE [LARGE SCALE GENOMIC DNA]</scope>
</reference>
<dbReference type="CDD" id="cd06464">
    <property type="entry name" value="ACD_sHsps-like"/>
    <property type="match status" value="1"/>
</dbReference>
<keyword evidence="5" id="KW-1185">Reference proteome</keyword>
<dbReference type="STRING" id="1643428.GCA_001442855_01758"/>
<evidence type="ECO:0000256" key="2">
    <source>
        <dbReference type="RuleBase" id="RU003616"/>
    </source>
</evidence>
<dbReference type="EMBL" id="FAOO01000013">
    <property type="protein sequence ID" value="CUU07429.1"/>
    <property type="molecule type" value="Genomic_DNA"/>
</dbReference>
<evidence type="ECO:0000313" key="5">
    <source>
        <dbReference type="Proteomes" id="UP000320623"/>
    </source>
</evidence>
<sequence>MLKDKAITKKSFTTYITPPADLYETKDSYMIFLDMPGVSRDDLNVKVVDNRLIVQGKFEITKPKDSEVLFSELEKGEYRREFILSGDIDRNKIEAKLVNGVLTLTLAKREESKEIEIKIN</sequence>
<evidence type="ECO:0000313" key="4">
    <source>
        <dbReference type="EMBL" id="CUU07429.1"/>
    </source>
</evidence>
<dbReference type="PANTHER" id="PTHR11527">
    <property type="entry name" value="HEAT-SHOCK PROTEIN 20 FAMILY MEMBER"/>
    <property type="match status" value="1"/>
</dbReference>
<evidence type="ECO:0000256" key="1">
    <source>
        <dbReference type="PROSITE-ProRule" id="PRU00285"/>
    </source>
</evidence>
<dbReference type="SUPFAM" id="SSF49764">
    <property type="entry name" value="HSP20-like chaperones"/>
    <property type="match status" value="1"/>
</dbReference>
<dbReference type="PROSITE" id="PS01031">
    <property type="entry name" value="SHSP"/>
    <property type="match status" value="1"/>
</dbReference>
<dbReference type="RefSeq" id="WP_140945522.1">
    <property type="nucleotide sequence ID" value="NZ_FAOO01000013.1"/>
</dbReference>
<dbReference type="Gene3D" id="2.60.40.790">
    <property type="match status" value="1"/>
</dbReference>
<accession>A0A0S4N8T2</accession>
<proteinExistence type="inferred from homology"/>
<dbReference type="InterPro" id="IPR002068">
    <property type="entry name" value="A-crystallin/Hsp20_dom"/>
</dbReference>
<dbReference type="InterPro" id="IPR031107">
    <property type="entry name" value="Small_HSP"/>
</dbReference>
<comment type="similarity">
    <text evidence="1 2">Belongs to the small heat shock protein (HSP20) family.</text>
</comment>
<dbReference type="InterPro" id="IPR008978">
    <property type="entry name" value="HSP20-like_chaperone"/>
</dbReference>
<dbReference type="Proteomes" id="UP000320623">
    <property type="component" value="Unassembled WGS sequence"/>
</dbReference>
<organism evidence="4 5">
    <name type="scientific">Candidatus Thermokryptus mobilis</name>
    <dbReference type="NCBI Taxonomy" id="1643428"/>
    <lineage>
        <taxon>Bacteria</taxon>
        <taxon>Pseudomonadati</taxon>
        <taxon>Candidatus Kryptoniota</taxon>
        <taxon>Candidatus Thermokryptus</taxon>
    </lineage>
</organism>
<evidence type="ECO:0000259" key="3">
    <source>
        <dbReference type="PROSITE" id="PS01031"/>
    </source>
</evidence>
<feature type="domain" description="SHSP" evidence="3">
    <location>
        <begin position="11"/>
        <end position="120"/>
    </location>
</feature>
<dbReference type="Pfam" id="PF00011">
    <property type="entry name" value="HSP20"/>
    <property type="match status" value="1"/>
</dbReference>
<dbReference type="OrthoDB" id="9788892at2"/>
<gene>
    <name evidence="4" type="ORF">JGI1_01794</name>
</gene>